<dbReference type="SUPFAM" id="SSF50998">
    <property type="entry name" value="Quinoprotein alcohol dehydrogenase-like"/>
    <property type="match status" value="1"/>
</dbReference>
<dbReference type="Gene3D" id="2.60.120.560">
    <property type="entry name" value="Exo-inulinase, domain 1"/>
    <property type="match status" value="1"/>
</dbReference>
<comment type="caution">
    <text evidence="2">The sequence shown here is derived from an EMBL/GenBank/DDBJ whole genome shotgun (WGS) entry which is preliminary data.</text>
</comment>
<gene>
    <name evidence="2" type="ORF">CfE428DRAFT_5030</name>
</gene>
<name>B4D7Z0_9BACT</name>
<dbReference type="eggNOG" id="COG1520">
    <property type="taxonomic scope" value="Bacteria"/>
</dbReference>
<dbReference type="Gene3D" id="2.130.10.10">
    <property type="entry name" value="YVTN repeat-like/Quinoprotein amine dehydrogenase"/>
    <property type="match status" value="1"/>
</dbReference>
<dbReference type="STRING" id="497964.CfE428DRAFT_5030"/>
<dbReference type="InterPro" id="IPR011047">
    <property type="entry name" value="Quinoprotein_ADH-like_sf"/>
</dbReference>
<dbReference type="RefSeq" id="WP_006982351.1">
    <property type="nucleotide sequence ID" value="NZ_ABVL01000019.1"/>
</dbReference>
<protein>
    <submittedName>
        <fullName evidence="2">Pyrrolo-quinoline quinone</fullName>
    </submittedName>
</protein>
<evidence type="ECO:0000313" key="3">
    <source>
        <dbReference type="Proteomes" id="UP000005824"/>
    </source>
</evidence>
<dbReference type="PANTHER" id="PTHR34512">
    <property type="entry name" value="CELL SURFACE PROTEIN"/>
    <property type="match status" value="1"/>
</dbReference>
<dbReference type="InterPro" id="IPR015943">
    <property type="entry name" value="WD40/YVTN_repeat-like_dom_sf"/>
</dbReference>
<keyword evidence="3" id="KW-1185">Reference proteome</keyword>
<organism evidence="2 3">
    <name type="scientific">Chthoniobacter flavus Ellin428</name>
    <dbReference type="NCBI Taxonomy" id="497964"/>
    <lineage>
        <taxon>Bacteria</taxon>
        <taxon>Pseudomonadati</taxon>
        <taxon>Verrucomicrobiota</taxon>
        <taxon>Spartobacteria</taxon>
        <taxon>Chthoniobacterales</taxon>
        <taxon>Chthoniobacteraceae</taxon>
        <taxon>Chthoniobacter</taxon>
    </lineage>
</organism>
<sequence>MNGKRVLFAANGDSSLVCFNARTGEPLYRTAVAKAGAKGGINSAVVQYKDNIIVTHMSENIDTSDVGRTAMFKIPTEFKPESPTVPQVIDSKGLEQWRNPAGSLASSPVLVGNRVYLVTETGDLTAMDADNGKILWKKQLGIEQRQSSAFYADGKLYITIYIAAASSGKGEKAGNAQPAEGGGEGVGNGELFVIKPGDKDAEILSHTVLEGKCYGSPIGYNGKVYIQTEKKLYCFGKKGNNPGLAPNPKPEAWPAPGEKKRLQIIPAEILLNPGETQAFHVRALDANGFTVEDNVDPKSMTWKTFIPPTALVKSTMKAAFNGDGKLVAETEKNPSAGVFEGTLGNLKGYFKGRILPTIPSLQDFESYKLDEDTSKPPAPAVPNTVEEPTPFAYPPLAWNAARFKFEIREKDGNKALVKTIENMRMQRGTVFFNKPNLHNYTVEADLMTEGKKRKMSEMGLINQRYLFDLKGNAQALEVTSNQLLLEKSVPFTIVPNQWYHLKTRVDINADGTGVVRGKAWKKGDPEPAEWTIEVPVNHPNEEGSPGLFGFASTAQHAWYDNIAVTPNK</sequence>
<dbReference type="InterPro" id="IPR002372">
    <property type="entry name" value="PQQ_rpt_dom"/>
</dbReference>
<feature type="domain" description="Pyrrolo-quinoline quinone repeat" evidence="1">
    <location>
        <begin position="91"/>
        <end position="147"/>
    </location>
</feature>
<dbReference type="EMBL" id="ABVL01000019">
    <property type="protein sequence ID" value="EDY17513.1"/>
    <property type="molecule type" value="Genomic_DNA"/>
</dbReference>
<dbReference type="AlphaFoldDB" id="B4D7Z0"/>
<evidence type="ECO:0000313" key="2">
    <source>
        <dbReference type="EMBL" id="EDY17513.1"/>
    </source>
</evidence>
<evidence type="ECO:0000259" key="1">
    <source>
        <dbReference type="Pfam" id="PF13360"/>
    </source>
</evidence>
<dbReference type="PANTHER" id="PTHR34512:SF30">
    <property type="entry name" value="OUTER MEMBRANE PROTEIN ASSEMBLY FACTOR BAMB"/>
    <property type="match status" value="1"/>
</dbReference>
<dbReference type="Pfam" id="PF13360">
    <property type="entry name" value="PQQ_2"/>
    <property type="match status" value="1"/>
</dbReference>
<proteinExistence type="predicted"/>
<accession>B4D7Z0</accession>
<reference evidence="2 3" key="1">
    <citation type="journal article" date="2011" name="J. Bacteriol.">
        <title>Genome sequence of Chthoniobacter flavus Ellin428, an aerobic heterotrophic soil bacterium.</title>
        <authorList>
            <person name="Kant R."/>
            <person name="van Passel M.W."/>
            <person name="Palva A."/>
            <person name="Lucas S."/>
            <person name="Lapidus A."/>
            <person name="Glavina Del Rio T."/>
            <person name="Dalin E."/>
            <person name="Tice H."/>
            <person name="Bruce D."/>
            <person name="Goodwin L."/>
            <person name="Pitluck S."/>
            <person name="Larimer F.W."/>
            <person name="Land M.L."/>
            <person name="Hauser L."/>
            <person name="Sangwan P."/>
            <person name="de Vos W.M."/>
            <person name="Janssen P.H."/>
            <person name="Smidt H."/>
        </authorList>
    </citation>
    <scope>NUCLEOTIDE SEQUENCE [LARGE SCALE GENOMIC DNA]</scope>
    <source>
        <strain evidence="2 3">Ellin428</strain>
    </source>
</reference>
<dbReference type="InParanoid" id="B4D7Z0"/>
<dbReference type="Proteomes" id="UP000005824">
    <property type="component" value="Unassembled WGS sequence"/>
</dbReference>